<keyword evidence="2 6" id="KW-0812">Transmembrane</keyword>
<sequence length="208" mass="23509">MVSEKNRMVALVLCFVFGWAGVHRFYVRKAWTGMLMLFTGGGFGLWVFYDLVLIITGRFADDKGYELVNWSLNSRDRYDNFRSISVSGGAMMDFRKSEATRYIAASVLSDSNLRNEILKCDREKHLADPPEPGIDISLIVKMSKFADNYDNKHALAFFSIFVSMLLIILEYFRILFILHGKRKKEGGSAPSSDLPCKGASPLDPILPC</sequence>
<comment type="caution">
    <text evidence="8">The sequence shown here is derived from an EMBL/GenBank/DDBJ whole genome shotgun (WGS) entry which is preliminary data.</text>
</comment>
<evidence type="ECO:0000256" key="6">
    <source>
        <dbReference type="SAM" id="Phobius"/>
    </source>
</evidence>
<reference evidence="8 9" key="1">
    <citation type="journal article" date="2020" name="J Geophys Res Biogeosci">
        <title>Magnetotaxis as an Adaptation to Enable Bacterial Shuttling of Microbial Sulfur and Sulfur Cycling Across Aquatic Oxic#Anoxic Interfaces.</title>
        <authorList>
            <person name="Li J."/>
            <person name="Liu P."/>
            <person name="Wang J."/>
            <person name="Roberts A.P."/>
            <person name="Pan Y."/>
        </authorList>
    </citation>
    <scope>NUCLEOTIDE SEQUENCE [LARGE SCALE GENOMIC DNA]</scope>
    <source>
        <strain evidence="8 9">MYR-1_YQ</strain>
    </source>
</reference>
<accession>A0ABS6S2K2</accession>
<evidence type="ECO:0000313" key="9">
    <source>
        <dbReference type="Proteomes" id="UP001196980"/>
    </source>
</evidence>
<feature type="region of interest" description="Disordered" evidence="5">
    <location>
        <begin position="186"/>
        <end position="208"/>
    </location>
</feature>
<feature type="domain" description="TM2" evidence="7">
    <location>
        <begin position="4"/>
        <end position="52"/>
    </location>
</feature>
<feature type="non-terminal residue" evidence="8">
    <location>
        <position position="208"/>
    </location>
</feature>
<evidence type="ECO:0000256" key="5">
    <source>
        <dbReference type="SAM" id="MobiDB-lite"/>
    </source>
</evidence>
<dbReference type="PANTHER" id="PTHR21016:SF25">
    <property type="entry name" value="TM2 DOMAIN-CONTAINING PROTEIN DDB_G0277895-RELATED"/>
    <property type="match status" value="1"/>
</dbReference>
<evidence type="ECO:0000256" key="1">
    <source>
        <dbReference type="ARBA" id="ARBA00004141"/>
    </source>
</evidence>
<gene>
    <name evidence="8" type="ORF">HWQ67_15970</name>
</gene>
<comment type="subcellular location">
    <subcellularLocation>
        <location evidence="1">Membrane</location>
        <topology evidence="1">Multi-pass membrane protein</topology>
    </subcellularLocation>
</comment>
<evidence type="ECO:0000256" key="4">
    <source>
        <dbReference type="ARBA" id="ARBA00023136"/>
    </source>
</evidence>
<feature type="transmembrane region" description="Helical" evidence="6">
    <location>
        <begin position="34"/>
        <end position="55"/>
    </location>
</feature>
<evidence type="ECO:0000259" key="7">
    <source>
        <dbReference type="Pfam" id="PF05154"/>
    </source>
</evidence>
<dbReference type="Proteomes" id="UP001196980">
    <property type="component" value="Unassembled WGS sequence"/>
</dbReference>
<keyword evidence="3 6" id="KW-1133">Transmembrane helix</keyword>
<protein>
    <submittedName>
        <fullName evidence="8">TM2 domain-containing protein</fullName>
    </submittedName>
</protein>
<dbReference type="EMBL" id="JABXWD010000437">
    <property type="protein sequence ID" value="MBV6343078.1"/>
    <property type="molecule type" value="Genomic_DNA"/>
</dbReference>
<dbReference type="PANTHER" id="PTHR21016">
    <property type="entry name" value="BETA-AMYLOID BINDING PROTEIN-RELATED"/>
    <property type="match status" value="1"/>
</dbReference>
<evidence type="ECO:0000256" key="2">
    <source>
        <dbReference type="ARBA" id="ARBA00022692"/>
    </source>
</evidence>
<keyword evidence="9" id="KW-1185">Reference proteome</keyword>
<dbReference type="InterPro" id="IPR050932">
    <property type="entry name" value="TM2D1-3-like"/>
</dbReference>
<feature type="transmembrane region" description="Helical" evidence="6">
    <location>
        <begin position="154"/>
        <end position="178"/>
    </location>
</feature>
<keyword evidence="4 6" id="KW-0472">Membrane</keyword>
<evidence type="ECO:0000313" key="8">
    <source>
        <dbReference type="EMBL" id="MBV6343078.1"/>
    </source>
</evidence>
<proteinExistence type="predicted"/>
<name>A0ABS6S2K2_9BACT</name>
<dbReference type="Pfam" id="PF05154">
    <property type="entry name" value="TM2"/>
    <property type="match status" value="1"/>
</dbReference>
<organism evidence="8 9">
    <name type="scientific">Candidatus Magnetobacterium casense</name>
    <dbReference type="NCBI Taxonomy" id="1455061"/>
    <lineage>
        <taxon>Bacteria</taxon>
        <taxon>Pseudomonadati</taxon>
        <taxon>Nitrospirota</taxon>
        <taxon>Thermodesulfovibrionia</taxon>
        <taxon>Thermodesulfovibrionales</taxon>
        <taxon>Candidatus Magnetobacteriaceae</taxon>
        <taxon>Candidatus Magnetobacterium</taxon>
    </lineage>
</organism>
<dbReference type="RefSeq" id="WP_218253684.1">
    <property type="nucleotide sequence ID" value="NZ_JABXWD010000437.1"/>
</dbReference>
<dbReference type="InterPro" id="IPR007829">
    <property type="entry name" value="TM2"/>
</dbReference>
<evidence type="ECO:0000256" key="3">
    <source>
        <dbReference type="ARBA" id="ARBA00022989"/>
    </source>
</evidence>